<organism evidence="2">
    <name type="scientific">marine metagenome</name>
    <dbReference type="NCBI Taxonomy" id="408172"/>
    <lineage>
        <taxon>unclassified sequences</taxon>
        <taxon>metagenomes</taxon>
        <taxon>ecological metagenomes</taxon>
    </lineage>
</organism>
<feature type="non-terminal residue" evidence="2">
    <location>
        <position position="40"/>
    </location>
</feature>
<protein>
    <submittedName>
        <fullName evidence="2">Uncharacterized protein</fullName>
    </submittedName>
</protein>
<accession>A0A381VZD4</accession>
<proteinExistence type="predicted"/>
<dbReference type="AlphaFoldDB" id="A0A381VZD4"/>
<name>A0A381VZD4_9ZZZZ</name>
<feature type="region of interest" description="Disordered" evidence="1">
    <location>
        <begin position="1"/>
        <end position="40"/>
    </location>
</feature>
<evidence type="ECO:0000256" key="1">
    <source>
        <dbReference type="SAM" id="MobiDB-lite"/>
    </source>
</evidence>
<reference evidence="2" key="1">
    <citation type="submission" date="2018-05" db="EMBL/GenBank/DDBJ databases">
        <authorList>
            <person name="Lanie J.A."/>
            <person name="Ng W.-L."/>
            <person name="Kazmierczak K.M."/>
            <person name="Andrzejewski T.M."/>
            <person name="Davidsen T.M."/>
            <person name="Wayne K.J."/>
            <person name="Tettelin H."/>
            <person name="Glass J.I."/>
            <person name="Rusch D."/>
            <person name="Podicherti R."/>
            <person name="Tsui H.-C.T."/>
            <person name="Winkler M.E."/>
        </authorList>
    </citation>
    <scope>NUCLEOTIDE SEQUENCE</scope>
</reference>
<feature type="compositionally biased region" description="Basic and acidic residues" evidence="1">
    <location>
        <begin position="28"/>
        <end position="40"/>
    </location>
</feature>
<feature type="compositionally biased region" description="Basic residues" evidence="1">
    <location>
        <begin position="1"/>
        <end position="13"/>
    </location>
</feature>
<evidence type="ECO:0000313" key="2">
    <source>
        <dbReference type="EMBL" id="SVA45604.1"/>
    </source>
</evidence>
<dbReference type="EMBL" id="UINC01010232">
    <property type="protein sequence ID" value="SVA45604.1"/>
    <property type="molecule type" value="Genomic_DNA"/>
</dbReference>
<gene>
    <name evidence="2" type="ORF">METZ01_LOCUS98458</name>
</gene>
<sequence length="40" mass="4698">MSESRRGRRSGRSKVRDAVAEQPPWEQPRMRFDPIRAVSD</sequence>